<reference evidence="2 3" key="1">
    <citation type="journal article" date="2019" name="Commun. Biol.">
        <title>The bagworm genome reveals a unique fibroin gene that provides high tensile strength.</title>
        <authorList>
            <person name="Kono N."/>
            <person name="Nakamura H."/>
            <person name="Ohtoshi R."/>
            <person name="Tomita M."/>
            <person name="Numata K."/>
            <person name="Arakawa K."/>
        </authorList>
    </citation>
    <scope>NUCLEOTIDE SEQUENCE [LARGE SCALE GENOMIC DNA]</scope>
</reference>
<dbReference type="OrthoDB" id="7480412at2759"/>
<dbReference type="Proteomes" id="UP000299102">
    <property type="component" value="Unassembled WGS sequence"/>
</dbReference>
<dbReference type="AlphaFoldDB" id="A0A4C1ZKG7"/>
<name>A0A4C1ZKG7_EUMVA</name>
<dbReference type="PANTHER" id="PTHR47027:SF20">
    <property type="entry name" value="REVERSE TRANSCRIPTASE-LIKE PROTEIN WITH RNA-DIRECTED DNA POLYMERASE DOMAIN"/>
    <property type="match status" value="1"/>
</dbReference>
<dbReference type="InterPro" id="IPR000477">
    <property type="entry name" value="RT_dom"/>
</dbReference>
<proteinExistence type="predicted"/>
<keyword evidence="3" id="KW-1185">Reference proteome</keyword>
<dbReference type="STRING" id="151549.A0A4C1ZKG7"/>
<comment type="caution">
    <text evidence="2">The sequence shown here is derived from an EMBL/GenBank/DDBJ whole genome shotgun (WGS) entry which is preliminary data.</text>
</comment>
<feature type="domain" description="Reverse transcriptase" evidence="1">
    <location>
        <begin position="1"/>
        <end position="119"/>
    </location>
</feature>
<dbReference type="Pfam" id="PF00078">
    <property type="entry name" value="RVT_1"/>
    <property type="match status" value="1"/>
</dbReference>
<gene>
    <name evidence="2" type="ORF">EVAR_62340_1</name>
</gene>
<organism evidence="2 3">
    <name type="scientific">Eumeta variegata</name>
    <name type="common">Bagworm moth</name>
    <name type="synonym">Eumeta japonica</name>
    <dbReference type="NCBI Taxonomy" id="151549"/>
    <lineage>
        <taxon>Eukaryota</taxon>
        <taxon>Metazoa</taxon>
        <taxon>Ecdysozoa</taxon>
        <taxon>Arthropoda</taxon>
        <taxon>Hexapoda</taxon>
        <taxon>Insecta</taxon>
        <taxon>Pterygota</taxon>
        <taxon>Neoptera</taxon>
        <taxon>Endopterygota</taxon>
        <taxon>Lepidoptera</taxon>
        <taxon>Glossata</taxon>
        <taxon>Ditrysia</taxon>
        <taxon>Tineoidea</taxon>
        <taxon>Psychidae</taxon>
        <taxon>Oiketicinae</taxon>
        <taxon>Eumeta</taxon>
    </lineage>
</organism>
<accession>A0A4C1ZKG7</accession>
<protein>
    <submittedName>
        <fullName evidence="2">Retrovirus-related Pol polyprotein from type-1 retrotransposable element R2</fullName>
    </submittedName>
</protein>
<evidence type="ECO:0000259" key="1">
    <source>
        <dbReference type="PROSITE" id="PS50878"/>
    </source>
</evidence>
<evidence type="ECO:0000313" key="2">
    <source>
        <dbReference type="EMBL" id="GBP88996.1"/>
    </source>
</evidence>
<evidence type="ECO:0000313" key="3">
    <source>
        <dbReference type="Proteomes" id="UP000299102"/>
    </source>
</evidence>
<dbReference type="PROSITE" id="PS50878">
    <property type="entry name" value="RT_POL"/>
    <property type="match status" value="1"/>
</dbReference>
<sequence length="119" mass="13666">MGWLKATWSRRYIHIDVIKGIYKNNKGKIKLETFGPSFAIERGVRQGNPLSPKLFIAILEDIISKIDWSKSGLYINGEYLSHLRFADDLVLLSECSTQLQQMMETLHLTSARVPGWGWK</sequence>
<dbReference type="PANTHER" id="PTHR47027">
    <property type="entry name" value="REVERSE TRANSCRIPTASE DOMAIN-CONTAINING PROTEIN"/>
    <property type="match status" value="1"/>
</dbReference>
<dbReference type="EMBL" id="BGZK01001970">
    <property type="protein sequence ID" value="GBP88996.1"/>
    <property type="molecule type" value="Genomic_DNA"/>
</dbReference>